<organism evidence="2 3">
    <name type="scientific">Allochromatium vinosum (strain ATCC 17899 / DSM 180 / NBRC 103801 / NCIMB 10441 / D)</name>
    <name type="common">Chromatium vinosum</name>
    <dbReference type="NCBI Taxonomy" id="572477"/>
    <lineage>
        <taxon>Bacteria</taxon>
        <taxon>Pseudomonadati</taxon>
        <taxon>Pseudomonadota</taxon>
        <taxon>Gammaproteobacteria</taxon>
        <taxon>Chromatiales</taxon>
        <taxon>Chromatiaceae</taxon>
        <taxon>Allochromatium</taxon>
    </lineage>
</organism>
<dbReference type="eggNOG" id="COG1403">
    <property type="taxonomic scope" value="Bacteria"/>
</dbReference>
<dbReference type="CDD" id="cd00085">
    <property type="entry name" value="HNHc"/>
    <property type="match status" value="1"/>
</dbReference>
<dbReference type="SMART" id="SM00507">
    <property type="entry name" value="HNHc"/>
    <property type="match status" value="1"/>
</dbReference>
<sequence>MAVFVLDKQKHPLMPCTEKRARLLLERGRAVVVRLAPFTIRLKDRIGGAVQPLRLKLDPGSRVTGLAIVRESETGDADTGAVERLEHGLWLGELAHRGQAIREALTLRRHYRRARRSRKTRYRAPRFLNRPRREGWLPPSLQHRLDTTLNWVARLRRLAPITALSQELVRFDTQALQNPEISGVEYQQGELAGYEVREYLLETWHRTCAYCGATHVPLEIEHIVPRARGGSDRVSNLTLACRACNQRKANQSIEDFLKRQPALLHRIQAQAQAPLQDAAAVNATRWALLNALQTTGLAVETGSGGRTKFNRTRLDIPKTHALDAACVGAVDQVRDWNRPVLAIRATGRGAYRRTRTFNNGFPRGYLMRHKRVHGFQTGDWVRAEVPKGKKAGVHVGRVAVRQTGSFNIQAQGGTVQGVSYRHCRVLQRADGYGYAFQPKPDAEKARRAA</sequence>
<dbReference type="EMBL" id="CP001896">
    <property type="protein sequence ID" value="ADC62379.1"/>
    <property type="molecule type" value="Genomic_DNA"/>
</dbReference>
<dbReference type="KEGG" id="alv:Alvin_1444"/>
<dbReference type="OrthoDB" id="9802901at2"/>
<evidence type="ECO:0000313" key="2">
    <source>
        <dbReference type="EMBL" id="ADC62379.1"/>
    </source>
</evidence>
<gene>
    <name evidence="2" type="ordered locus">Alvin_1444</name>
</gene>
<dbReference type="InterPro" id="IPR025938">
    <property type="entry name" value="RRXRR_dom"/>
</dbReference>
<dbReference type="STRING" id="572477.Alvin_1444"/>
<keyword evidence="3" id="KW-1185">Reference proteome</keyword>
<protein>
    <submittedName>
        <fullName evidence="2">HNH endonuclease</fullName>
    </submittedName>
</protein>
<dbReference type="Pfam" id="PF14239">
    <property type="entry name" value="RRXRR"/>
    <property type="match status" value="1"/>
</dbReference>
<dbReference type="InterPro" id="IPR002711">
    <property type="entry name" value="HNH"/>
</dbReference>
<dbReference type="GO" id="GO:0003676">
    <property type="term" value="F:nucleic acid binding"/>
    <property type="evidence" value="ECO:0007669"/>
    <property type="project" value="InterPro"/>
</dbReference>
<reference evidence="2 3" key="1">
    <citation type="journal article" date="2011" name="Stand. Genomic Sci.">
        <title>Complete genome sequence of Allochromatium vinosum DSM 180(T).</title>
        <authorList>
            <person name="Weissgerber T."/>
            <person name="Zigann R."/>
            <person name="Bruce D."/>
            <person name="Chang Y.J."/>
            <person name="Detter J.C."/>
            <person name="Han C."/>
            <person name="Hauser L."/>
            <person name="Jeffries C.D."/>
            <person name="Land M."/>
            <person name="Munk A.C."/>
            <person name="Tapia R."/>
            <person name="Dahl C."/>
        </authorList>
    </citation>
    <scope>NUCLEOTIDE SEQUENCE [LARGE SCALE GENOMIC DNA]</scope>
    <source>
        <strain evidence="3">ATCC 17899 / DSM 180 / NBRC 103801 / NCIMB 10441 / D</strain>
    </source>
</reference>
<dbReference type="NCBIfam" id="NF040563">
    <property type="entry name" value="guided_IscB"/>
    <property type="match status" value="1"/>
</dbReference>
<dbReference type="InterPro" id="IPR052892">
    <property type="entry name" value="NA-targeting_endonuclease"/>
</dbReference>
<accession>D3RT70</accession>
<dbReference type="InterPro" id="IPR047693">
    <property type="entry name" value="RNA-guided_IscB-like"/>
</dbReference>
<dbReference type="Pfam" id="PF01844">
    <property type="entry name" value="HNH"/>
    <property type="match status" value="1"/>
</dbReference>
<dbReference type="PANTHER" id="PTHR33877">
    <property type="entry name" value="SLL1193 PROTEIN"/>
    <property type="match status" value="1"/>
</dbReference>
<dbReference type="InterPro" id="IPR003615">
    <property type="entry name" value="HNH_nuc"/>
</dbReference>
<dbReference type="RefSeq" id="WP_012970653.1">
    <property type="nucleotide sequence ID" value="NC_013851.1"/>
</dbReference>
<evidence type="ECO:0000313" key="3">
    <source>
        <dbReference type="Proteomes" id="UP000001441"/>
    </source>
</evidence>
<keyword evidence="2" id="KW-0540">Nuclease</keyword>
<keyword evidence="2" id="KW-0378">Hydrolase</keyword>
<keyword evidence="2" id="KW-0255">Endonuclease</keyword>
<name>D3RT70_ALLVD</name>
<dbReference type="PANTHER" id="PTHR33877:SF2">
    <property type="entry name" value="OS07G0170200 PROTEIN"/>
    <property type="match status" value="1"/>
</dbReference>
<feature type="domain" description="HNH nuclease" evidence="1">
    <location>
        <begin position="195"/>
        <end position="246"/>
    </location>
</feature>
<dbReference type="Proteomes" id="UP000001441">
    <property type="component" value="Chromosome"/>
</dbReference>
<dbReference type="Gene3D" id="1.10.30.50">
    <property type="match status" value="1"/>
</dbReference>
<dbReference type="GO" id="GO:0008270">
    <property type="term" value="F:zinc ion binding"/>
    <property type="evidence" value="ECO:0007669"/>
    <property type="project" value="InterPro"/>
</dbReference>
<proteinExistence type="predicted"/>
<evidence type="ECO:0000259" key="1">
    <source>
        <dbReference type="SMART" id="SM00507"/>
    </source>
</evidence>
<dbReference type="AlphaFoldDB" id="D3RT70"/>
<dbReference type="GO" id="GO:0004519">
    <property type="term" value="F:endonuclease activity"/>
    <property type="evidence" value="ECO:0007669"/>
    <property type="project" value="UniProtKB-KW"/>
</dbReference>
<dbReference type="HOGENOM" id="CLU_036716_0_0_6"/>